<dbReference type="InterPro" id="IPR035898">
    <property type="entry name" value="TAZ_dom_sf"/>
</dbReference>
<dbReference type="InterPro" id="IPR036529">
    <property type="entry name" value="KIX_dom_sf"/>
</dbReference>
<feature type="domain" description="KIX" evidence="14">
    <location>
        <begin position="236"/>
        <end position="315"/>
    </location>
</feature>
<dbReference type="Gene3D" id="1.20.1020.10">
    <property type="entry name" value="TAZ domain"/>
    <property type="match status" value="1"/>
</dbReference>
<evidence type="ECO:0000259" key="13">
    <source>
        <dbReference type="PROSITE" id="PS50134"/>
    </source>
</evidence>
<evidence type="ECO:0000256" key="7">
    <source>
        <dbReference type="ARBA" id="ARBA00022853"/>
    </source>
</evidence>
<organism evidence="15 16">
    <name type="scientific">Meloidogyne hapla</name>
    <name type="common">Root-knot nematode worm</name>
    <dbReference type="NCBI Taxonomy" id="6305"/>
    <lineage>
        <taxon>Eukaryota</taxon>
        <taxon>Metazoa</taxon>
        <taxon>Ecdysozoa</taxon>
        <taxon>Nematoda</taxon>
        <taxon>Chromadorea</taxon>
        <taxon>Rhabditida</taxon>
        <taxon>Tylenchina</taxon>
        <taxon>Tylenchomorpha</taxon>
        <taxon>Tylenchoidea</taxon>
        <taxon>Meloidogynidae</taxon>
        <taxon>Meloidogyninae</taxon>
        <taxon>Meloidogyne</taxon>
    </lineage>
</organism>
<dbReference type="EC" id="2.3.1.48" evidence="2"/>
<keyword evidence="3" id="KW-0808">Transferase</keyword>
<evidence type="ECO:0000256" key="2">
    <source>
        <dbReference type="ARBA" id="ARBA00013184"/>
    </source>
</evidence>
<dbReference type="InterPro" id="IPR013178">
    <property type="entry name" value="Histone_AcTrfase_Rtt109/CBP"/>
</dbReference>
<evidence type="ECO:0000259" key="14">
    <source>
        <dbReference type="PROSITE" id="PS50952"/>
    </source>
</evidence>
<dbReference type="PANTHER" id="PTHR13808">
    <property type="entry name" value="CBP/P300-RELATED"/>
    <property type="match status" value="1"/>
</dbReference>
<dbReference type="GO" id="GO:0005667">
    <property type="term" value="C:transcription regulator complex"/>
    <property type="evidence" value="ECO:0007669"/>
    <property type="project" value="TreeGrafter"/>
</dbReference>
<proteinExistence type="predicted"/>
<keyword evidence="6 12" id="KW-0862">Zinc</keyword>
<dbReference type="Gene3D" id="1.10.246.20">
    <property type="entry name" value="Coactivator CBP, KIX domain"/>
    <property type="match status" value="1"/>
</dbReference>
<dbReference type="AlphaFoldDB" id="A0A1I8BKL5"/>
<keyword evidence="7" id="KW-0156">Chromatin regulator</keyword>
<evidence type="ECO:0000256" key="4">
    <source>
        <dbReference type="ARBA" id="ARBA00022723"/>
    </source>
</evidence>
<dbReference type="PROSITE" id="PS50952">
    <property type="entry name" value="KIX"/>
    <property type="match status" value="1"/>
</dbReference>
<dbReference type="Pfam" id="PF02172">
    <property type="entry name" value="KIX"/>
    <property type="match status" value="1"/>
</dbReference>
<evidence type="ECO:0000256" key="1">
    <source>
        <dbReference type="ARBA" id="ARBA00004123"/>
    </source>
</evidence>
<dbReference type="GO" id="GO:0005634">
    <property type="term" value="C:nucleus"/>
    <property type="evidence" value="ECO:0007669"/>
    <property type="project" value="UniProtKB-SubCell"/>
</dbReference>
<dbReference type="PROSITE" id="PS50134">
    <property type="entry name" value="ZF_TAZ"/>
    <property type="match status" value="1"/>
</dbReference>
<dbReference type="GO" id="GO:0045944">
    <property type="term" value="P:positive regulation of transcription by RNA polymerase II"/>
    <property type="evidence" value="ECO:0007669"/>
    <property type="project" value="TreeGrafter"/>
</dbReference>
<evidence type="ECO:0000256" key="3">
    <source>
        <dbReference type="ARBA" id="ARBA00022679"/>
    </source>
</evidence>
<dbReference type="SUPFAM" id="SSF47040">
    <property type="entry name" value="Kix domain of CBP (creb binding protein)"/>
    <property type="match status" value="1"/>
</dbReference>
<evidence type="ECO:0000256" key="10">
    <source>
        <dbReference type="ARBA" id="ARBA00023242"/>
    </source>
</evidence>
<dbReference type="PANTHER" id="PTHR13808:SF1">
    <property type="entry name" value="HISTONE ACETYLTRANSFERASE"/>
    <property type="match status" value="1"/>
</dbReference>
<dbReference type="OMA" id="DWHASIT"/>
<feature type="zinc finger region" description="TAZ-type" evidence="12">
    <location>
        <begin position="58"/>
        <end position="145"/>
    </location>
</feature>
<evidence type="ECO:0000256" key="11">
    <source>
        <dbReference type="ARBA" id="ARBA00048017"/>
    </source>
</evidence>
<evidence type="ECO:0000256" key="6">
    <source>
        <dbReference type="ARBA" id="ARBA00022833"/>
    </source>
</evidence>
<evidence type="ECO:0000256" key="12">
    <source>
        <dbReference type="PROSITE-ProRule" id="PRU00203"/>
    </source>
</evidence>
<dbReference type="SMART" id="SM00551">
    <property type="entry name" value="ZnF_TAZ"/>
    <property type="match status" value="1"/>
</dbReference>
<dbReference type="InterPro" id="IPR000197">
    <property type="entry name" value="Znf_TAZ"/>
</dbReference>
<accession>A0A1I8BKL5</accession>
<evidence type="ECO:0000313" key="15">
    <source>
        <dbReference type="Proteomes" id="UP000095281"/>
    </source>
</evidence>
<keyword evidence="15" id="KW-1185">Reference proteome</keyword>
<sequence>MEMALNQREDIQSVINYLECNGYNRTLSVFREEINMTNQPQQINIQNDESLGVLPAPDLEKRKLIQQQLVLLLHAHKCQQREKLEPQNRGLCKLPYCDVMKNVLEHTIRCTAGRGCKYNHCVSSRHIITHWKNCVKEDCPVCIPVKKYTNLFVFAEQGLGDNEHVAEQGGNSMSNHSAYPIQTNLEQVSQPLYQPPLLVALPSQETILSTLLDNLDLDGQQQFSSNDEMSPPEPPIHAKDWHASITPDVRNHLVEKLVKAIFPSPDPAAIHDQRIRDLVTYARKVEKDMFEQATDKENYYYMMAEKIYKIQKELQEKKNRRLIEQQLFTNYKSI</sequence>
<keyword evidence="5 12" id="KW-0863">Zinc-finger</keyword>
<dbReference type="Pfam" id="PF02135">
    <property type="entry name" value="zf-TAZ"/>
    <property type="match status" value="1"/>
</dbReference>
<evidence type="ECO:0000313" key="16">
    <source>
        <dbReference type="WBParaSite" id="MhA1_Contig304.frz3.fgene1"/>
    </source>
</evidence>
<dbReference type="GO" id="GO:0008270">
    <property type="term" value="F:zinc ion binding"/>
    <property type="evidence" value="ECO:0007669"/>
    <property type="project" value="UniProtKB-KW"/>
</dbReference>
<keyword evidence="10" id="KW-0539">Nucleus</keyword>
<protein>
    <recommendedName>
        <fullName evidence="2">histone acetyltransferase</fullName>
        <ecNumber evidence="2">2.3.1.48</ecNumber>
    </recommendedName>
</protein>
<dbReference type="GO" id="GO:0031490">
    <property type="term" value="F:chromatin DNA binding"/>
    <property type="evidence" value="ECO:0007669"/>
    <property type="project" value="TreeGrafter"/>
</dbReference>
<evidence type="ECO:0000256" key="5">
    <source>
        <dbReference type="ARBA" id="ARBA00022771"/>
    </source>
</evidence>
<comment type="catalytic activity">
    <reaction evidence="11">
        <text>L-lysyl-[protein] + acetyl-CoA = N(6)-acetyl-L-lysyl-[protein] + CoA + H(+)</text>
        <dbReference type="Rhea" id="RHEA:45948"/>
        <dbReference type="Rhea" id="RHEA-COMP:9752"/>
        <dbReference type="Rhea" id="RHEA-COMP:10731"/>
        <dbReference type="ChEBI" id="CHEBI:15378"/>
        <dbReference type="ChEBI" id="CHEBI:29969"/>
        <dbReference type="ChEBI" id="CHEBI:57287"/>
        <dbReference type="ChEBI" id="CHEBI:57288"/>
        <dbReference type="ChEBI" id="CHEBI:61930"/>
        <dbReference type="EC" id="2.3.1.48"/>
    </reaction>
</comment>
<dbReference type="Proteomes" id="UP000095281">
    <property type="component" value="Unplaced"/>
</dbReference>
<dbReference type="InterPro" id="IPR003101">
    <property type="entry name" value="KIX_dom"/>
</dbReference>
<dbReference type="GO" id="GO:0000123">
    <property type="term" value="C:histone acetyltransferase complex"/>
    <property type="evidence" value="ECO:0007669"/>
    <property type="project" value="TreeGrafter"/>
</dbReference>
<reference evidence="16" key="1">
    <citation type="submission" date="2016-11" db="UniProtKB">
        <authorList>
            <consortium name="WormBaseParasite"/>
        </authorList>
    </citation>
    <scope>IDENTIFICATION</scope>
</reference>
<dbReference type="PROSITE" id="PS50896">
    <property type="entry name" value="LISH"/>
    <property type="match status" value="1"/>
</dbReference>
<dbReference type="GO" id="GO:0004402">
    <property type="term" value="F:histone acetyltransferase activity"/>
    <property type="evidence" value="ECO:0007669"/>
    <property type="project" value="InterPro"/>
</dbReference>
<dbReference type="SUPFAM" id="SSF57933">
    <property type="entry name" value="TAZ domain"/>
    <property type="match status" value="1"/>
</dbReference>
<keyword evidence="9" id="KW-0804">Transcription</keyword>
<keyword evidence="8" id="KW-0805">Transcription regulation</keyword>
<feature type="domain" description="TAZ-type" evidence="13">
    <location>
        <begin position="58"/>
        <end position="145"/>
    </location>
</feature>
<name>A0A1I8BKL5_MELHA</name>
<dbReference type="WBParaSite" id="MhA1_Contig304.frz3.fgene1">
    <property type="protein sequence ID" value="MhA1_Contig304.frz3.fgene1"/>
    <property type="gene ID" value="MhA1_Contig304.frz3.fgene1"/>
</dbReference>
<evidence type="ECO:0000256" key="8">
    <source>
        <dbReference type="ARBA" id="ARBA00023015"/>
    </source>
</evidence>
<comment type="subcellular location">
    <subcellularLocation>
        <location evidence="1">Nucleus</location>
    </subcellularLocation>
</comment>
<dbReference type="GO" id="GO:0003713">
    <property type="term" value="F:transcription coactivator activity"/>
    <property type="evidence" value="ECO:0007669"/>
    <property type="project" value="TreeGrafter"/>
</dbReference>
<dbReference type="InterPro" id="IPR006594">
    <property type="entry name" value="LisH"/>
</dbReference>
<evidence type="ECO:0000256" key="9">
    <source>
        <dbReference type="ARBA" id="ARBA00023163"/>
    </source>
</evidence>
<keyword evidence="4 12" id="KW-0479">Metal-binding</keyword>